<dbReference type="Gene3D" id="2.30.30.220">
    <property type="entry name" value="SspB-like"/>
    <property type="match status" value="1"/>
</dbReference>
<comment type="caution">
    <text evidence="2">The sequence shown here is derived from an EMBL/GenBank/DDBJ whole genome shotgun (WGS) entry which is preliminary data.</text>
</comment>
<dbReference type="InterPro" id="IPR007481">
    <property type="entry name" value="SspB"/>
</dbReference>
<dbReference type="EMBL" id="BAABWN010000001">
    <property type="protein sequence ID" value="GAA6166243.1"/>
    <property type="molecule type" value="Genomic_DNA"/>
</dbReference>
<protein>
    <submittedName>
        <fullName evidence="2">ClpXP protease specificity-enhancing factor</fullName>
    </submittedName>
</protein>
<accession>A0ABQ0A3M1</accession>
<evidence type="ECO:0000256" key="1">
    <source>
        <dbReference type="SAM" id="MobiDB-lite"/>
    </source>
</evidence>
<dbReference type="GO" id="GO:0006508">
    <property type="term" value="P:proteolysis"/>
    <property type="evidence" value="ECO:0007669"/>
    <property type="project" value="UniProtKB-KW"/>
</dbReference>
<dbReference type="PANTHER" id="PTHR37486">
    <property type="entry name" value="STRINGENT STARVATION PROTEIN B"/>
    <property type="match status" value="1"/>
</dbReference>
<dbReference type="RefSeq" id="WP_353301248.1">
    <property type="nucleotide sequence ID" value="NZ_BAABWN010000001.1"/>
</dbReference>
<dbReference type="Proteomes" id="UP001465153">
    <property type="component" value="Unassembled WGS sequence"/>
</dbReference>
<dbReference type="SUPFAM" id="SSF101738">
    <property type="entry name" value="SspB-like"/>
    <property type="match status" value="1"/>
</dbReference>
<sequence length="147" mass="16128">MSMTSCKPYLIRAHYEWIVDNDCTPYLIVDAYSDGVSVPQQYVNKDGQIILNVSPNAVMSLDLGTEAITFNARFGGVPIDIYVPCFAVLGIYARENGRGMMFELETPPEPPEPTKPKKATIAPTPSDSNNSSKSGQNSTRPSLRVIK</sequence>
<dbReference type="Pfam" id="PF04386">
    <property type="entry name" value="SspB"/>
    <property type="match status" value="1"/>
</dbReference>
<evidence type="ECO:0000313" key="3">
    <source>
        <dbReference type="Proteomes" id="UP001465153"/>
    </source>
</evidence>
<keyword evidence="2" id="KW-0645">Protease</keyword>
<reference evidence="2 3" key="1">
    <citation type="submission" date="2024-04" db="EMBL/GenBank/DDBJ databases">
        <title>Draft genome sequence of Sessilibacter corallicola NBRC 116591.</title>
        <authorList>
            <person name="Miyakawa T."/>
            <person name="Kusuya Y."/>
            <person name="Miura T."/>
        </authorList>
    </citation>
    <scope>NUCLEOTIDE SEQUENCE [LARGE SCALE GENOMIC DNA]</scope>
    <source>
        <strain evidence="2 3">KU-00831-HH</strain>
    </source>
</reference>
<keyword evidence="2" id="KW-0378">Hydrolase</keyword>
<keyword evidence="3" id="KW-1185">Reference proteome</keyword>
<evidence type="ECO:0000313" key="2">
    <source>
        <dbReference type="EMBL" id="GAA6166243.1"/>
    </source>
</evidence>
<dbReference type="NCBIfam" id="NF008769">
    <property type="entry name" value="PRK11798.2-5"/>
    <property type="match status" value="1"/>
</dbReference>
<proteinExistence type="predicted"/>
<feature type="region of interest" description="Disordered" evidence="1">
    <location>
        <begin position="102"/>
        <end position="147"/>
    </location>
</feature>
<dbReference type="PIRSF" id="PIRSF005276">
    <property type="entry name" value="SspB"/>
    <property type="match status" value="1"/>
</dbReference>
<feature type="compositionally biased region" description="Polar residues" evidence="1">
    <location>
        <begin position="126"/>
        <end position="141"/>
    </location>
</feature>
<dbReference type="GO" id="GO:0008233">
    <property type="term" value="F:peptidase activity"/>
    <property type="evidence" value="ECO:0007669"/>
    <property type="project" value="UniProtKB-KW"/>
</dbReference>
<gene>
    <name evidence="2" type="ORF">NBRC116591_00530</name>
</gene>
<name>A0ABQ0A3M1_9GAMM</name>
<organism evidence="2 3">
    <name type="scientific">Sessilibacter corallicola</name>
    <dbReference type="NCBI Taxonomy" id="2904075"/>
    <lineage>
        <taxon>Bacteria</taxon>
        <taxon>Pseudomonadati</taxon>
        <taxon>Pseudomonadota</taxon>
        <taxon>Gammaproteobacteria</taxon>
        <taxon>Cellvibrionales</taxon>
        <taxon>Cellvibrionaceae</taxon>
        <taxon>Sessilibacter</taxon>
    </lineage>
</organism>
<dbReference type="PANTHER" id="PTHR37486:SF1">
    <property type="entry name" value="STRINGENT STARVATION PROTEIN B"/>
    <property type="match status" value="1"/>
</dbReference>
<dbReference type="InterPro" id="IPR036760">
    <property type="entry name" value="SspB-like_sf"/>
</dbReference>